<dbReference type="Proteomes" id="UP000700732">
    <property type="component" value="Unassembled WGS sequence"/>
</dbReference>
<reference evidence="1 2" key="1">
    <citation type="submission" date="2019-06" db="EMBL/GenBank/DDBJ databases">
        <title>Spirosoma utsteinense sp. nov. isolated from Antarctic ice-free soils.</title>
        <authorList>
            <person name="Tahon G."/>
        </authorList>
    </citation>
    <scope>NUCLEOTIDE SEQUENCE [LARGE SCALE GENOMIC DNA]</scope>
    <source>
        <strain evidence="1 2">LMG 31447</strain>
    </source>
</reference>
<organism evidence="1 2">
    <name type="scientific">Spirosoma utsteinense</name>
    <dbReference type="NCBI Taxonomy" id="2585773"/>
    <lineage>
        <taxon>Bacteria</taxon>
        <taxon>Pseudomonadati</taxon>
        <taxon>Bacteroidota</taxon>
        <taxon>Cytophagia</taxon>
        <taxon>Cytophagales</taxon>
        <taxon>Cytophagaceae</taxon>
        <taxon>Spirosoma</taxon>
    </lineage>
</organism>
<name>A0ABR6WAY9_9BACT</name>
<accession>A0ABR6WAY9</accession>
<evidence type="ECO:0000313" key="2">
    <source>
        <dbReference type="Proteomes" id="UP000700732"/>
    </source>
</evidence>
<proteinExistence type="predicted"/>
<gene>
    <name evidence="1" type="ORF">FH603_3639</name>
</gene>
<dbReference type="EMBL" id="VFIA01000023">
    <property type="protein sequence ID" value="MBC3793122.1"/>
    <property type="molecule type" value="Genomic_DNA"/>
</dbReference>
<evidence type="ECO:0000313" key="1">
    <source>
        <dbReference type="EMBL" id="MBC3793122.1"/>
    </source>
</evidence>
<dbReference type="InterPro" id="IPR027417">
    <property type="entry name" value="P-loop_NTPase"/>
</dbReference>
<protein>
    <submittedName>
        <fullName evidence="1">Anion-transporting ArsA/GET3 family ATPase</fullName>
    </submittedName>
</protein>
<sequence>MQSIIDTPPSTNTVPTLLTCRAQNQAWTATLNTNEAEIDGLLSLLADLLEQQNSQLQHRAIDYYGSLHQLKERIEEVRSVHLCASNACSGVVAPVPCNDNQFAKYQAMPVIFTQLRDEIGRMRDTCYQYLTGLVKLNLI</sequence>
<comment type="caution">
    <text evidence="1">The sequence shown here is derived from an EMBL/GenBank/DDBJ whole genome shotgun (WGS) entry which is preliminary data.</text>
</comment>
<dbReference type="Gene3D" id="3.40.50.300">
    <property type="entry name" value="P-loop containing nucleotide triphosphate hydrolases"/>
    <property type="match status" value="1"/>
</dbReference>
<dbReference type="RefSeq" id="WP_186738910.1">
    <property type="nucleotide sequence ID" value="NZ_VFIA01000023.1"/>
</dbReference>
<keyword evidence="2" id="KW-1185">Reference proteome</keyword>